<accession>A0A034WSC0</accession>
<organism evidence="1">
    <name type="scientific">Bactrocera dorsalis</name>
    <name type="common">Oriental fruit fly</name>
    <name type="synonym">Dacus dorsalis</name>
    <dbReference type="NCBI Taxonomy" id="27457"/>
    <lineage>
        <taxon>Eukaryota</taxon>
        <taxon>Metazoa</taxon>
        <taxon>Ecdysozoa</taxon>
        <taxon>Arthropoda</taxon>
        <taxon>Hexapoda</taxon>
        <taxon>Insecta</taxon>
        <taxon>Pterygota</taxon>
        <taxon>Neoptera</taxon>
        <taxon>Endopterygota</taxon>
        <taxon>Diptera</taxon>
        <taxon>Brachycera</taxon>
        <taxon>Muscomorpha</taxon>
        <taxon>Tephritoidea</taxon>
        <taxon>Tephritidae</taxon>
        <taxon>Bactrocera</taxon>
        <taxon>Bactrocera</taxon>
    </lineage>
</organism>
<sequence>MPKAKHQKTDKLASYVAKYPIFKTDGVVLFCKACNKSVSSERLYSLQLHVASLAHSEAEKKSSTSTQPLLTQTTSSNQNQFAQDLCKALVASDFPLYKLRNENLTSFFGKYVDLTIPSETSMRRIVGEIYNETLETIRMQIKNKYLWISIDETTDSSGRYIANVVCGILDTDPEEAKKHFLVHVAELEKPDHAAIARCFDDATKLLDPKFDKTRILLFLTDAAPYMVKAA</sequence>
<dbReference type="PANTHER" id="PTHR32344">
    <property type="entry name" value="U1-TYPE DOMAIN-CONTAINING PROTEIN"/>
    <property type="match status" value="1"/>
</dbReference>
<dbReference type="AlphaFoldDB" id="A0A034WSC0"/>
<dbReference type="OrthoDB" id="8032690at2759"/>
<feature type="non-terminal residue" evidence="1">
    <location>
        <position position="230"/>
    </location>
</feature>
<dbReference type="GO" id="GO:0006357">
    <property type="term" value="P:regulation of transcription by RNA polymerase II"/>
    <property type="evidence" value="ECO:0007669"/>
    <property type="project" value="InterPro"/>
</dbReference>
<evidence type="ECO:0008006" key="2">
    <source>
        <dbReference type="Google" id="ProtNLM"/>
    </source>
</evidence>
<name>A0A034WSC0_BACDO</name>
<dbReference type="GO" id="GO:0005634">
    <property type="term" value="C:nucleus"/>
    <property type="evidence" value="ECO:0007669"/>
    <property type="project" value="InterPro"/>
</dbReference>
<evidence type="ECO:0000313" key="1">
    <source>
        <dbReference type="EMBL" id="JAC58481.1"/>
    </source>
</evidence>
<proteinExistence type="predicted"/>
<reference evidence="1" key="1">
    <citation type="journal article" date="2014" name="BMC Genomics">
        <title>Characterizing the developmental transcriptome of the oriental fruit fly, Bactrocera dorsalis (Diptera: Tephritidae) through comparative genomic analysis with Drosophila melanogaster utilizing modENCODE datasets.</title>
        <authorList>
            <person name="Geib S.M."/>
            <person name="Calla B."/>
            <person name="Hall B."/>
            <person name="Hou S."/>
            <person name="Manoukis N.C."/>
        </authorList>
    </citation>
    <scope>NUCLEOTIDE SEQUENCE</scope>
    <source>
        <strain evidence="1">Punador</strain>
    </source>
</reference>
<dbReference type="EMBL" id="GAKP01000471">
    <property type="protein sequence ID" value="JAC58481.1"/>
    <property type="molecule type" value="Transcribed_RNA"/>
</dbReference>
<protein>
    <recommendedName>
        <fullName evidence="2">CGG triplet repeat-binding protein 1</fullName>
    </recommendedName>
</protein>
<dbReference type="InterPro" id="IPR033375">
    <property type="entry name" value="Cggbp1"/>
</dbReference>
<dbReference type="PANTHER" id="PTHR32344:SF1">
    <property type="entry name" value="U1-TYPE DOMAIN-CONTAINING PROTEIN"/>
    <property type="match status" value="1"/>
</dbReference>
<dbReference type="GO" id="GO:0003690">
    <property type="term" value="F:double-stranded DNA binding"/>
    <property type="evidence" value="ECO:0007669"/>
    <property type="project" value="InterPro"/>
</dbReference>